<keyword evidence="4 7" id="KW-0175">Coiled coil</keyword>
<keyword evidence="6" id="KW-0966">Cell projection</keyword>
<evidence type="ECO:0000256" key="8">
    <source>
        <dbReference type="SAM" id="MobiDB-lite"/>
    </source>
</evidence>
<comment type="similarity">
    <text evidence="2">Belongs to the CFAP157 family.</text>
</comment>
<reference evidence="9" key="1">
    <citation type="submission" date="2021-01" db="EMBL/GenBank/DDBJ databases">
        <authorList>
            <person name="Corre E."/>
            <person name="Pelletier E."/>
            <person name="Niang G."/>
            <person name="Scheremetjew M."/>
            <person name="Finn R."/>
            <person name="Kale V."/>
            <person name="Holt S."/>
            <person name="Cochrane G."/>
            <person name="Meng A."/>
            <person name="Brown T."/>
            <person name="Cohen L."/>
        </authorList>
    </citation>
    <scope>NUCLEOTIDE SEQUENCE</scope>
    <source>
        <strain evidence="9">NIES-2562</strain>
    </source>
</reference>
<evidence type="ECO:0000256" key="1">
    <source>
        <dbReference type="ARBA" id="ARBA00004138"/>
    </source>
</evidence>
<evidence type="ECO:0000313" key="9">
    <source>
        <dbReference type="EMBL" id="CAE0247797.1"/>
    </source>
</evidence>
<dbReference type="AlphaFoldDB" id="A0A7S3D802"/>
<name>A0A7S3D802_9EUKA</name>
<evidence type="ECO:0000256" key="3">
    <source>
        <dbReference type="ARBA" id="ARBA00014087"/>
    </source>
</evidence>
<keyword evidence="5" id="KW-0969">Cilium</keyword>
<dbReference type="GO" id="GO:0036064">
    <property type="term" value="C:ciliary basal body"/>
    <property type="evidence" value="ECO:0007669"/>
    <property type="project" value="TreeGrafter"/>
</dbReference>
<gene>
    <name evidence="9" type="ORF">PBIL07802_LOCUS9989</name>
</gene>
<comment type="subcellular location">
    <subcellularLocation>
        <location evidence="1">Cell projection</location>
        <location evidence="1">Cilium</location>
    </subcellularLocation>
</comment>
<feature type="coiled-coil region" evidence="7">
    <location>
        <begin position="290"/>
        <end position="331"/>
    </location>
</feature>
<dbReference type="PANTHER" id="PTHR31954:SF1">
    <property type="entry name" value="CILIA- AND FLAGELLA-ASSOCIATED PROTEIN 157"/>
    <property type="match status" value="1"/>
</dbReference>
<feature type="region of interest" description="Disordered" evidence="8">
    <location>
        <begin position="399"/>
        <end position="501"/>
    </location>
</feature>
<evidence type="ECO:0000256" key="6">
    <source>
        <dbReference type="ARBA" id="ARBA00023273"/>
    </source>
</evidence>
<dbReference type="PANTHER" id="PTHR31954">
    <property type="entry name" value="CILIA- AND FLAGELLA-ASSOCIATED PROTEIN 157"/>
    <property type="match status" value="1"/>
</dbReference>
<feature type="compositionally biased region" description="Polar residues" evidence="8">
    <location>
        <begin position="420"/>
        <end position="443"/>
    </location>
</feature>
<dbReference type="InterPro" id="IPR038844">
    <property type="entry name" value="CFAP157"/>
</dbReference>
<evidence type="ECO:0000256" key="4">
    <source>
        <dbReference type="ARBA" id="ARBA00023054"/>
    </source>
</evidence>
<dbReference type="GO" id="GO:0008017">
    <property type="term" value="F:microtubule binding"/>
    <property type="evidence" value="ECO:0007669"/>
    <property type="project" value="TreeGrafter"/>
</dbReference>
<dbReference type="EMBL" id="HBIB01015434">
    <property type="protein sequence ID" value="CAE0247797.1"/>
    <property type="molecule type" value="Transcribed_RNA"/>
</dbReference>
<accession>A0A7S3D802</accession>
<protein>
    <recommendedName>
        <fullName evidence="3">Cilia- and flagella-associated protein 157</fullName>
    </recommendedName>
</protein>
<sequence>MTGDKSVLDVEFLKEENRRLRDTLDQRGDKLKAANDRHTKLQSEFEKFRSDQEQIFKYLSQENESKDEEIANLQAEVKKLETAKDSLKEEFEQRLDEEKGQYSDFTDKLSKKITKYETELLDLHEFIDKKNDLEKELKHTKDELEKERRDHRNIVAELERKAVQEQDRLQKLMLQKIKETKSQFMKLTDSQLETTTKRTIIENEKMSTELAYQSRETEKLILVNEKVSTENRALKREIELFKQTEKELAKRNHSYLRTIRTLLTKLKAAGAERPEADIPEIDEDPNSEVLELYRTKVTTLESTLKATEEELVAAEQQRDEASKELKMVLDLHDEVSRFVLICLHDAKQQLQAISREQTSEEGELSELPSRLDSLSLPQRERVLKYLFAKLGAFKALQKQNEENDKMEQSASRLPPINGGSRPSSSTANRESPEPQASITTEASGTKKKIEFKNGPSPNTDVQSEVRPWGKRVETQPLTKHSADAYLRRGQGSRRGPSPTLN</sequence>
<feature type="coiled-coil region" evidence="7">
    <location>
        <begin position="224"/>
        <end position="251"/>
    </location>
</feature>
<feature type="compositionally biased region" description="Low complexity" evidence="8">
    <location>
        <begin position="487"/>
        <end position="501"/>
    </location>
</feature>
<proteinExistence type="inferred from homology"/>
<organism evidence="9">
    <name type="scientific">Palpitomonas bilix</name>
    <dbReference type="NCBI Taxonomy" id="652834"/>
    <lineage>
        <taxon>Eukaryota</taxon>
        <taxon>Eukaryota incertae sedis</taxon>
    </lineage>
</organism>
<evidence type="ECO:0000256" key="2">
    <source>
        <dbReference type="ARBA" id="ARBA00010841"/>
    </source>
</evidence>
<evidence type="ECO:0000256" key="5">
    <source>
        <dbReference type="ARBA" id="ARBA00023069"/>
    </source>
</evidence>
<feature type="coiled-coil region" evidence="7">
    <location>
        <begin position="10"/>
        <end position="175"/>
    </location>
</feature>
<evidence type="ECO:0000256" key="7">
    <source>
        <dbReference type="SAM" id="Coils"/>
    </source>
</evidence>